<dbReference type="Proteomes" id="UP001499979">
    <property type="component" value="Unassembled WGS sequence"/>
</dbReference>
<reference evidence="1 2" key="1">
    <citation type="journal article" date="2019" name="Int. J. Syst. Evol. Microbiol.">
        <title>The Global Catalogue of Microorganisms (GCM) 10K type strain sequencing project: providing services to taxonomists for standard genome sequencing and annotation.</title>
        <authorList>
            <consortium name="The Broad Institute Genomics Platform"/>
            <consortium name="The Broad Institute Genome Sequencing Center for Infectious Disease"/>
            <person name="Wu L."/>
            <person name="Ma J."/>
        </authorList>
    </citation>
    <scope>NUCLEOTIDE SEQUENCE [LARGE SCALE GENOMIC DNA]</scope>
    <source>
        <strain evidence="1 2">JCM 11813</strain>
    </source>
</reference>
<dbReference type="EMBL" id="BAAAJE010000017">
    <property type="protein sequence ID" value="GAA1151961.1"/>
    <property type="molecule type" value="Genomic_DNA"/>
</dbReference>
<proteinExistence type="predicted"/>
<sequence>MFVDHVAPGSAVHFTVPEGWARTTTHGVTTYTDKYNSISIEVRPAKRPPTVASARRVDVPEIRRSVASFQGGPITEVTRQHGSAVHLAYLMDSAPNPVTGKVVRDAVERFEFWHAGEEAILTLAGPQGADNVDPWQIVSDSVQWR</sequence>
<name>A0ABN1UHG8_9ACTN</name>
<organism evidence="1 2">
    <name type="scientific">Nocardioides aquiterrae</name>
    <dbReference type="NCBI Taxonomy" id="203799"/>
    <lineage>
        <taxon>Bacteria</taxon>
        <taxon>Bacillati</taxon>
        <taxon>Actinomycetota</taxon>
        <taxon>Actinomycetes</taxon>
        <taxon>Propionibacteriales</taxon>
        <taxon>Nocardioidaceae</taxon>
        <taxon>Nocardioides</taxon>
    </lineage>
</organism>
<evidence type="ECO:0000313" key="2">
    <source>
        <dbReference type="Proteomes" id="UP001499979"/>
    </source>
</evidence>
<accession>A0ABN1UHG8</accession>
<protein>
    <submittedName>
        <fullName evidence="1">Uncharacterized protein</fullName>
    </submittedName>
</protein>
<keyword evidence="2" id="KW-1185">Reference proteome</keyword>
<evidence type="ECO:0000313" key="1">
    <source>
        <dbReference type="EMBL" id="GAA1151961.1"/>
    </source>
</evidence>
<gene>
    <name evidence="1" type="ORF">GCM10009606_33170</name>
</gene>
<comment type="caution">
    <text evidence="1">The sequence shown here is derived from an EMBL/GenBank/DDBJ whole genome shotgun (WGS) entry which is preliminary data.</text>
</comment>